<dbReference type="InterPro" id="IPR014729">
    <property type="entry name" value="Rossmann-like_a/b/a_fold"/>
</dbReference>
<comment type="subcellular location">
    <subcellularLocation>
        <location evidence="1">Cytoplasm</location>
    </subcellularLocation>
</comment>
<dbReference type="Pfam" id="PF08264">
    <property type="entry name" value="Anticodon_1"/>
    <property type="match status" value="1"/>
</dbReference>
<dbReference type="Gene3D" id="1.10.730.10">
    <property type="entry name" value="Isoleucyl-tRNA Synthetase, Domain 1"/>
    <property type="match status" value="1"/>
</dbReference>
<dbReference type="GO" id="GO:0006438">
    <property type="term" value="P:valyl-tRNA aminoacylation"/>
    <property type="evidence" value="ECO:0007669"/>
    <property type="project" value="UniProtKB-UniRule"/>
</dbReference>
<evidence type="ECO:0000256" key="2">
    <source>
        <dbReference type="ARBA" id="ARBA00013169"/>
    </source>
</evidence>
<dbReference type="PANTHER" id="PTHR11946">
    <property type="entry name" value="VALYL-TRNA SYNTHETASES"/>
    <property type="match status" value="1"/>
</dbReference>
<evidence type="ECO:0000256" key="5">
    <source>
        <dbReference type="ARBA" id="ARBA00022741"/>
    </source>
</evidence>
<dbReference type="FunFam" id="3.40.50.620:FF:000192">
    <property type="entry name" value="Valine--tRNA ligase"/>
    <property type="match status" value="1"/>
</dbReference>
<dbReference type="Proteomes" id="UP000233517">
    <property type="component" value="Unassembled WGS sequence"/>
</dbReference>
<protein>
    <recommendedName>
        <fullName evidence="2 10">Valine--tRNA ligase</fullName>
        <ecNumber evidence="2 10">6.1.1.9</ecNumber>
    </recommendedName>
</protein>
<evidence type="ECO:0000313" key="13">
    <source>
        <dbReference type="EMBL" id="PKM91807.1"/>
    </source>
</evidence>
<evidence type="ECO:0000256" key="6">
    <source>
        <dbReference type="ARBA" id="ARBA00022840"/>
    </source>
</evidence>
<evidence type="ECO:0000256" key="8">
    <source>
        <dbReference type="ARBA" id="ARBA00023146"/>
    </source>
</evidence>
<dbReference type="GO" id="GO:0005829">
    <property type="term" value="C:cytosol"/>
    <property type="evidence" value="ECO:0007669"/>
    <property type="project" value="TreeGrafter"/>
</dbReference>
<keyword evidence="4 13" id="KW-0436">Ligase</keyword>
<keyword evidence="6" id="KW-0067">ATP-binding</keyword>
<keyword evidence="5" id="KW-0547">Nucleotide-binding</keyword>
<dbReference type="NCBIfam" id="NF009687">
    <property type="entry name" value="PRK13208.1"/>
    <property type="match status" value="1"/>
</dbReference>
<dbReference type="GO" id="GO:0005524">
    <property type="term" value="F:ATP binding"/>
    <property type="evidence" value="ECO:0007669"/>
    <property type="project" value="UniProtKB-KW"/>
</dbReference>
<dbReference type="SUPFAM" id="SSF52374">
    <property type="entry name" value="Nucleotidylyl transferase"/>
    <property type="match status" value="1"/>
</dbReference>
<dbReference type="Gene3D" id="3.40.50.620">
    <property type="entry name" value="HUPs"/>
    <property type="match status" value="2"/>
</dbReference>
<dbReference type="GO" id="GO:0004832">
    <property type="term" value="F:valine-tRNA ligase activity"/>
    <property type="evidence" value="ECO:0007669"/>
    <property type="project" value="UniProtKB-UniRule"/>
</dbReference>
<evidence type="ECO:0000259" key="12">
    <source>
        <dbReference type="Pfam" id="PF08264"/>
    </source>
</evidence>
<dbReference type="InterPro" id="IPR002300">
    <property type="entry name" value="aa-tRNA-synth_Ia"/>
</dbReference>
<accession>A0A2N2EAQ0</accession>
<dbReference type="InterPro" id="IPR009080">
    <property type="entry name" value="tRNAsynth_Ia_anticodon-bd"/>
</dbReference>
<dbReference type="InterPro" id="IPR033705">
    <property type="entry name" value="Anticodon_Ia_Val"/>
</dbReference>
<evidence type="ECO:0000256" key="7">
    <source>
        <dbReference type="ARBA" id="ARBA00022917"/>
    </source>
</evidence>
<dbReference type="InterPro" id="IPR013155">
    <property type="entry name" value="M/V/L/I-tRNA-synth_anticd-bd"/>
</dbReference>
<comment type="catalytic activity">
    <reaction evidence="9">
        <text>tRNA(Val) + L-valine + ATP = L-valyl-tRNA(Val) + AMP + diphosphate</text>
        <dbReference type="Rhea" id="RHEA:10704"/>
        <dbReference type="Rhea" id="RHEA-COMP:9672"/>
        <dbReference type="Rhea" id="RHEA-COMP:9708"/>
        <dbReference type="ChEBI" id="CHEBI:30616"/>
        <dbReference type="ChEBI" id="CHEBI:33019"/>
        <dbReference type="ChEBI" id="CHEBI:57762"/>
        <dbReference type="ChEBI" id="CHEBI:78442"/>
        <dbReference type="ChEBI" id="CHEBI:78537"/>
        <dbReference type="ChEBI" id="CHEBI:456215"/>
        <dbReference type="EC" id="6.1.1.9"/>
    </reaction>
</comment>
<dbReference type="InterPro" id="IPR009008">
    <property type="entry name" value="Val/Leu/Ile-tRNA-synth_edit"/>
</dbReference>
<dbReference type="PANTHER" id="PTHR11946:SF93">
    <property type="entry name" value="VALINE--TRNA LIGASE, CHLOROPLASTIC_MITOCHONDRIAL 2"/>
    <property type="match status" value="1"/>
</dbReference>
<feature type="domain" description="Methionyl/Valyl/Leucyl/Isoleucyl-tRNA synthetase anticodon-binding" evidence="12">
    <location>
        <begin position="608"/>
        <end position="755"/>
    </location>
</feature>
<dbReference type="SUPFAM" id="SSF47323">
    <property type="entry name" value="Anticodon-binding domain of a subclass of class I aminoacyl-tRNA synthetases"/>
    <property type="match status" value="1"/>
</dbReference>
<dbReference type="NCBIfam" id="TIGR00422">
    <property type="entry name" value="valS"/>
    <property type="match status" value="1"/>
</dbReference>
<evidence type="ECO:0000256" key="3">
    <source>
        <dbReference type="ARBA" id="ARBA00022490"/>
    </source>
</evidence>
<comment type="caution">
    <text evidence="13">The sequence shown here is derived from an EMBL/GenBank/DDBJ whole genome shotgun (WGS) entry which is preliminary data.</text>
</comment>
<dbReference type="CDD" id="cd07962">
    <property type="entry name" value="Anticodon_Ia_Val"/>
    <property type="match status" value="1"/>
</dbReference>
<keyword evidence="8" id="KW-0030">Aminoacyl-tRNA synthetase</keyword>
<dbReference type="Pfam" id="PF00133">
    <property type="entry name" value="tRNA-synt_1"/>
    <property type="match status" value="1"/>
</dbReference>
<reference evidence="13 14" key="1">
    <citation type="journal article" date="2017" name="ISME J.">
        <title>Potential for microbial H2 and metal transformations associated with novel bacteria and archaea in deep terrestrial subsurface sediments.</title>
        <authorList>
            <person name="Hernsdorf A.W."/>
            <person name="Amano Y."/>
            <person name="Miyakawa K."/>
            <person name="Ise K."/>
            <person name="Suzuki Y."/>
            <person name="Anantharaman K."/>
            <person name="Probst A."/>
            <person name="Burstein D."/>
            <person name="Thomas B.C."/>
            <person name="Banfield J.F."/>
        </authorList>
    </citation>
    <scope>NUCLEOTIDE SEQUENCE [LARGE SCALE GENOMIC DNA]</scope>
    <source>
        <strain evidence="13">HGW-Falkowbacteria-1</strain>
    </source>
</reference>
<dbReference type="HAMAP" id="MF_02005">
    <property type="entry name" value="Val_tRNA_synth_type2"/>
    <property type="match status" value="1"/>
</dbReference>
<sequence length="783" mass="91540">MLEKYIFSEREECWRKYWEENKIYEFNPDSDKPFYSVDTPPPYVSADHLHFGHIMSYSQAEFIVRYKRMAGFEVFYPMGFDDNGLPTERFVEKKYNINKKQITRPEFINKCLEETKIGAETYRKLWSLIGISVDWSKTYSTINKHCQKISQWSFLDLYKKGKIIQREEPGAWCTTCQTAIAQADLEDEENESQMNYINFKDEEGNDLLIATTRPELIPACVALFVNPNDSRYSSLVGKKAIVPISKHEVPIMTDESVDLEFGSGLMMVCTWGDNEDAKKYRIHNLETRAILEADGKLNELAGEFVGMTLKDARKAILEKLQNNGELIRQENISHVLNVHERCGTPVELIKTKQFFINILDIKDELLALGEKMNWYPAHMKQRYIDWVKALQWDWCISRQRYYGVPFPVWYCEKCGELILPEEKDLPVDPMNESPKISQCPKCGGENFLPENDVMDTWMTSSLSPLIVSKLFENENVQNKLYPSSLRPQAFEIIRTWLFYTTVKSFYHFGDVPFKDIMISGHGHDEKGQKISKRLGNYVPPEQVIERYGADAMRYWSTGANLGENLRYSENEIKNGSRLVNKLFNASKFCLSFLSYENKELSEDLEEEDKWIINSLNKTVSLATKYMESYQYSRARNEIDDFFWSKFCDNYLEFIKSRLYGDVPDVKVKSVLYQVLLIIMKLYAPFLPFITEEVYQDFYQKDIGEKSIHLSSWPKNIEIEINEEDIASFEKAIEAVAEIRGHKSDNKLSLGKELDEYQLKIEVDEKHFDFIKRAIKVKNLIPRK</sequence>
<keyword evidence="3" id="KW-0963">Cytoplasm</keyword>
<organism evidence="13 14">
    <name type="scientific">Candidatus Falkowbacteria bacterium HGW-Falkowbacteria-1</name>
    <dbReference type="NCBI Taxonomy" id="2013768"/>
    <lineage>
        <taxon>Bacteria</taxon>
        <taxon>Candidatus Falkowiibacteriota</taxon>
    </lineage>
</organism>
<gene>
    <name evidence="13" type="ORF">CVU82_01200</name>
</gene>
<evidence type="ECO:0000259" key="11">
    <source>
        <dbReference type="Pfam" id="PF00133"/>
    </source>
</evidence>
<dbReference type="AlphaFoldDB" id="A0A2N2EAQ0"/>
<evidence type="ECO:0000256" key="1">
    <source>
        <dbReference type="ARBA" id="ARBA00004496"/>
    </source>
</evidence>
<dbReference type="EC" id="6.1.1.9" evidence="2 10"/>
<proteinExistence type="inferred from homology"/>
<dbReference type="InterPro" id="IPR002303">
    <property type="entry name" value="Valyl-tRNA_ligase"/>
</dbReference>
<feature type="domain" description="Aminoacyl-tRNA synthetase class Ia" evidence="11">
    <location>
        <begin position="15"/>
        <end position="566"/>
    </location>
</feature>
<dbReference type="InterPro" id="IPR022874">
    <property type="entry name" value="Valine-tRNA_ligase_type_2"/>
</dbReference>
<evidence type="ECO:0000256" key="10">
    <source>
        <dbReference type="NCBIfam" id="TIGR00422"/>
    </source>
</evidence>
<name>A0A2N2EAQ0_9BACT</name>
<dbReference type="GO" id="GO:0002161">
    <property type="term" value="F:aminoacyl-tRNA deacylase activity"/>
    <property type="evidence" value="ECO:0007669"/>
    <property type="project" value="InterPro"/>
</dbReference>
<evidence type="ECO:0000313" key="14">
    <source>
        <dbReference type="Proteomes" id="UP000233517"/>
    </source>
</evidence>
<evidence type="ECO:0000256" key="9">
    <source>
        <dbReference type="ARBA" id="ARBA00047552"/>
    </source>
</evidence>
<evidence type="ECO:0000256" key="4">
    <source>
        <dbReference type="ARBA" id="ARBA00022598"/>
    </source>
</evidence>
<dbReference type="SUPFAM" id="SSF50677">
    <property type="entry name" value="ValRS/IleRS/LeuRS editing domain"/>
    <property type="match status" value="1"/>
</dbReference>
<dbReference type="PRINTS" id="PR00986">
    <property type="entry name" value="TRNASYNTHVAL"/>
</dbReference>
<dbReference type="EMBL" id="PHAI01000001">
    <property type="protein sequence ID" value="PKM91807.1"/>
    <property type="molecule type" value="Genomic_DNA"/>
</dbReference>
<keyword evidence="7" id="KW-0648">Protein biosynthesis</keyword>